<evidence type="ECO:0000313" key="1">
    <source>
        <dbReference type="EMBL" id="RGS64715.1"/>
    </source>
</evidence>
<sequence length="70" mass="7574">MEEIRGLDVPSGCPGVVWVCFWAPGPPPHNVCCGAVRCPSSSAWFPLLVSGEGGGAWWFENWIVDASKRN</sequence>
<proteinExistence type="predicted"/>
<evidence type="ECO:0000313" key="2">
    <source>
        <dbReference type="Proteomes" id="UP000285462"/>
    </source>
</evidence>
<dbReference type="AlphaFoldDB" id="A0A412K7P0"/>
<dbReference type="EMBL" id="QRVT01000003">
    <property type="protein sequence ID" value="RGS64715.1"/>
    <property type="molecule type" value="Genomic_DNA"/>
</dbReference>
<gene>
    <name evidence="1" type="ORF">DWX79_06745</name>
</gene>
<accession>A0A412K7P0</accession>
<name>A0A412K7P0_BIFAD</name>
<dbReference type="Proteomes" id="UP000285462">
    <property type="component" value="Unassembled WGS sequence"/>
</dbReference>
<comment type="caution">
    <text evidence="1">The sequence shown here is derived from an EMBL/GenBank/DDBJ whole genome shotgun (WGS) entry which is preliminary data.</text>
</comment>
<organism evidence="1 2">
    <name type="scientific">Bifidobacterium adolescentis</name>
    <dbReference type="NCBI Taxonomy" id="1680"/>
    <lineage>
        <taxon>Bacteria</taxon>
        <taxon>Bacillati</taxon>
        <taxon>Actinomycetota</taxon>
        <taxon>Actinomycetes</taxon>
        <taxon>Bifidobacteriales</taxon>
        <taxon>Bifidobacteriaceae</taxon>
        <taxon>Bifidobacterium</taxon>
    </lineage>
</organism>
<protein>
    <submittedName>
        <fullName evidence="1">Uncharacterized protein</fullName>
    </submittedName>
</protein>
<reference evidence="1 2" key="1">
    <citation type="submission" date="2018-08" db="EMBL/GenBank/DDBJ databases">
        <title>A genome reference for cultivated species of the human gut microbiota.</title>
        <authorList>
            <person name="Zou Y."/>
            <person name="Xue W."/>
            <person name="Luo G."/>
        </authorList>
    </citation>
    <scope>NUCLEOTIDE SEQUENCE [LARGE SCALE GENOMIC DNA]</scope>
    <source>
        <strain evidence="1 2">AF21-27</strain>
    </source>
</reference>